<evidence type="ECO:0000313" key="2">
    <source>
        <dbReference type="Proteomes" id="UP000887566"/>
    </source>
</evidence>
<dbReference type="Proteomes" id="UP000887566">
    <property type="component" value="Unplaced"/>
</dbReference>
<feature type="domain" description="BTB" evidence="1">
    <location>
        <begin position="6"/>
        <end position="104"/>
    </location>
</feature>
<accession>A0A914VQE7</accession>
<dbReference type="Gene3D" id="3.30.710.10">
    <property type="entry name" value="Potassium Channel Kv1.1, Chain A"/>
    <property type="match status" value="1"/>
</dbReference>
<reference evidence="3" key="1">
    <citation type="submission" date="2022-11" db="UniProtKB">
        <authorList>
            <consortium name="WormBaseParasite"/>
        </authorList>
    </citation>
    <scope>IDENTIFICATION</scope>
</reference>
<dbReference type="InterPro" id="IPR003131">
    <property type="entry name" value="T1-type_BTB"/>
</dbReference>
<keyword evidence="2" id="KW-1185">Reference proteome</keyword>
<sequence>MLPGHDIVKLDVGGTVYKTTKSTLLQCSYFSTMFGGNWEVNKDENGDIFIDRDGQLFAYILAFLRGNTRLPDDIALLKTIGQEAEFYGIESLASCIAFKLGDNDNIDLRIDTGLIQATGLVQRVITRKTLLDAIEHGFSAFFETALPKGTDLRLVNSIDVAHHHAADMWIILLDAYLFGKAGLMFTDNTTSYRLKQVIALGKRWGVPASTLQCIADHIGAMKLCDSNTESNQ</sequence>
<evidence type="ECO:0000313" key="3">
    <source>
        <dbReference type="WBParaSite" id="PSAMB.scaffold22size113857.g347.t1"/>
    </source>
</evidence>
<dbReference type="InterPro" id="IPR045068">
    <property type="entry name" value="BACURD1-3"/>
</dbReference>
<dbReference type="Pfam" id="PF02214">
    <property type="entry name" value="BTB_2"/>
    <property type="match status" value="1"/>
</dbReference>
<dbReference type="GO" id="GO:0051260">
    <property type="term" value="P:protein homooligomerization"/>
    <property type="evidence" value="ECO:0007669"/>
    <property type="project" value="InterPro"/>
</dbReference>
<proteinExistence type="predicted"/>
<dbReference type="PANTHER" id="PTHR11145:SF8">
    <property type="entry name" value="RE57120P"/>
    <property type="match status" value="1"/>
</dbReference>
<dbReference type="PANTHER" id="PTHR11145">
    <property type="entry name" value="BTB/POZ DOMAIN-CONTAINING ADAPTER FOR CUL3-MEDIATED RHOA DEGRADATION PROTEIN FAMILY MEMBER"/>
    <property type="match status" value="1"/>
</dbReference>
<dbReference type="SUPFAM" id="SSF54695">
    <property type="entry name" value="POZ domain"/>
    <property type="match status" value="1"/>
</dbReference>
<dbReference type="InterPro" id="IPR000210">
    <property type="entry name" value="BTB/POZ_dom"/>
</dbReference>
<dbReference type="InterPro" id="IPR011333">
    <property type="entry name" value="SKP1/BTB/POZ_sf"/>
</dbReference>
<protein>
    <submittedName>
        <fullName evidence="3">BTB domain-containing protein</fullName>
    </submittedName>
</protein>
<dbReference type="CDD" id="cd18316">
    <property type="entry name" value="BTB_POZ_KCTD-like"/>
    <property type="match status" value="1"/>
</dbReference>
<dbReference type="SMART" id="SM00225">
    <property type="entry name" value="BTB"/>
    <property type="match status" value="1"/>
</dbReference>
<dbReference type="AlphaFoldDB" id="A0A914VQE7"/>
<name>A0A914VQE7_9BILA</name>
<dbReference type="WBParaSite" id="PSAMB.scaffold22size113857.g347.t1">
    <property type="protein sequence ID" value="PSAMB.scaffold22size113857.g347.t1"/>
    <property type="gene ID" value="PSAMB.scaffold22size113857.g347"/>
</dbReference>
<evidence type="ECO:0000259" key="1">
    <source>
        <dbReference type="SMART" id="SM00225"/>
    </source>
</evidence>
<organism evidence="2 3">
    <name type="scientific">Plectus sambesii</name>
    <dbReference type="NCBI Taxonomy" id="2011161"/>
    <lineage>
        <taxon>Eukaryota</taxon>
        <taxon>Metazoa</taxon>
        <taxon>Ecdysozoa</taxon>
        <taxon>Nematoda</taxon>
        <taxon>Chromadorea</taxon>
        <taxon>Plectida</taxon>
        <taxon>Plectina</taxon>
        <taxon>Plectoidea</taxon>
        <taxon>Plectidae</taxon>
        <taxon>Plectus</taxon>
    </lineage>
</organism>